<feature type="compositionally biased region" description="Basic and acidic residues" evidence="2">
    <location>
        <begin position="381"/>
        <end position="390"/>
    </location>
</feature>
<dbReference type="PANTHER" id="PTHR11208">
    <property type="entry name" value="RNA-BINDING PROTEIN RELATED"/>
    <property type="match status" value="1"/>
</dbReference>
<feature type="compositionally biased region" description="Basic and acidic residues" evidence="2">
    <location>
        <begin position="329"/>
        <end position="340"/>
    </location>
</feature>
<proteinExistence type="predicted"/>
<evidence type="ECO:0000313" key="5">
    <source>
        <dbReference type="Proteomes" id="UP001200034"/>
    </source>
</evidence>
<dbReference type="SUPFAM" id="SSF54791">
    <property type="entry name" value="Eukaryotic type KH-domain (KH-domain type I)"/>
    <property type="match status" value="1"/>
</dbReference>
<dbReference type="AlphaFoldDB" id="A0AAD4K4E6"/>
<organism evidence="4 5">
    <name type="scientific">Drosophila rubida</name>
    <dbReference type="NCBI Taxonomy" id="30044"/>
    <lineage>
        <taxon>Eukaryota</taxon>
        <taxon>Metazoa</taxon>
        <taxon>Ecdysozoa</taxon>
        <taxon>Arthropoda</taxon>
        <taxon>Hexapoda</taxon>
        <taxon>Insecta</taxon>
        <taxon>Pterygota</taxon>
        <taxon>Neoptera</taxon>
        <taxon>Endopterygota</taxon>
        <taxon>Diptera</taxon>
        <taxon>Brachycera</taxon>
        <taxon>Muscomorpha</taxon>
        <taxon>Ephydroidea</taxon>
        <taxon>Drosophilidae</taxon>
        <taxon>Drosophila</taxon>
    </lineage>
</organism>
<feature type="compositionally biased region" description="Polar residues" evidence="2">
    <location>
        <begin position="43"/>
        <end position="58"/>
    </location>
</feature>
<accession>A0AAD4K4E6</accession>
<gene>
    <name evidence="4" type="ORF">KR093_010050</name>
</gene>
<dbReference type="PANTHER" id="PTHR11208:SF140">
    <property type="entry name" value="GH05812P-RELATED"/>
    <property type="match status" value="1"/>
</dbReference>
<feature type="region of interest" description="Disordered" evidence="2">
    <location>
        <begin position="303"/>
        <end position="400"/>
    </location>
</feature>
<dbReference type="GO" id="GO:0000381">
    <property type="term" value="P:regulation of alternative mRNA splicing, via spliceosome"/>
    <property type="evidence" value="ECO:0007669"/>
    <property type="project" value="TreeGrafter"/>
</dbReference>
<reference evidence="4" key="1">
    <citation type="journal article" date="2021" name="Mol. Ecol. Resour.">
        <title>Phylogenomic analyses of the genus Drosophila reveals genomic signals of climate adaptation.</title>
        <authorList>
            <person name="Li F."/>
            <person name="Rane R.V."/>
            <person name="Luria V."/>
            <person name="Xiong Z."/>
            <person name="Chen J."/>
            <person name="Li Z."/>
            <person name="Catullo R.A."/>
            <person name="Griffin P.C."/>
            <person name="Schiffer M."/>
            <person name="Pearce S."/>
            <person name="Lee S.F."/>
            <person name="McElroy K."/>
            <person name="Stocker A."/>
            <person name="Shirriffs J."/>
            <person name="Cockerell F."/>
            <person name="Coppin C."/>
            <person name="Sgro C.M."/>
            <person name="Karger A."/>
            <person name="Cain J.W."/>
            <person name="Weber J.A."/>
            <person name="Santpere G."/>
            <person name="Kirschner M.W."/>
            <person name="Hoffmann A.A."/>
            <person name="Oakeshott J.G."/>
            <person name="Zhang G."/>
        </authorList>
    </citation>
    <scope>NUCLEOTIDE SEQUENCE</scope>
    <source>
        <strain evidence="4">BGI-SZ-2011g</strain>
    </source>
</reference>
<dbReference type="SMART" id="SM00322">
    <property type="entry name" value="KH"/>
    <property type="match status" value="1"/>
</dbReference>
<comment type="caution">
    <text evidence="4">The sequence shown here is derived from an EMBL/GenBank/DDBJ whole genome shotgun (WGS) entry which is preliminary data.</text>
</comment>
<feature type="region of interest" description="Disordered" evidence="2">
    <location>
        <begin position="1"/>
        <end position="58"/>
    </location>
</feature>
<dbReference type="EMBL" id="JAJJHW010002585">
    <property type="protein sequence ID" value="KAH8372089.1"/>
    <property type="molecule type" value="Genomic_DNA"/>
</dbReference>
<dbReference type="FunFam" id="3.30.1370.10:FF:000052">
    <property type="entry name" value="Kep1, isoform A"/>
    <property type="match status" value="1"/>
</dbReference>
<dbReference type="Pfam" id="PF22675">
    <property type="entry name" value="KH-I_KHDC4-BBP"/>
    <property type="match status" value="1"/>
</dbReference>
<feature type="compositionally biased region" description="Basic and acidic residues" evidence="2">
    <location>
        <begin position="1"/>
        <end position="10"/>
    </location>
</feature>
<evidence type="ECO:0000313" key="4">
    <source>
        <dbReference type="EMBL" id="KAH8372089.1"/>
    </source>
</evidence>
<dbReference type="InterPro" id="IPR055256">
    <property type="entry name" value="KH_1_KHDC4/BBP-like"/>
</dbReference>
<dbReference type="InterPro" id="IPR036612">
    <property type="entry name" value="KH_dom_type_1_sf"/>
</dbReference>
<sequence length="400" mass="45830">MPRDYDRDYNEDTAADYKRKRRDDEAAGAGSAADAPEVDGNHGHTTSHTPLHDTPQLNEKTNAYLQECLMEKKTLEKKNIITKRLLDDEVEKILVSGRIPKPEIYANVYSEKPIRVAQKVLFPIKEYPKFNFVGKILGPKGNTLRQLQEETLCKMVVMGRNSMRDHGKEEELRSSGNPKYAHLSRDLHVEISTVAPPAEAYHRLGYALCEIRKFMIPDANDDIRLEQLREMDGKERMYKKSHHYSKSYGEHGAYSTRTPPPATSKPKVYSILEKARYVMDDPNYGIVKAHRSRDHELYDHHGEYDRYATPPPTQSSKHSSHHTQYDSSSYERDYRREYHPHSSSSSYPAAYPAKPSNGRSSSSYRPTTSGSGSHSSAHYETGSRSRESVRYRSAPYPKMR</sequence>
<feature type="region of interest" description="Disordered" evidence="2">
    <location>
        <begin position="237"/>
        <end position="265"/>
    </location>
</feature>
<name>A0AAD4K4E6_9MUSC</name>
<feature type="compositionally biased region" description="Low complexity" evidence="2">
    <location>
        <begin position="341"/>
        <end position="378"/>
    </location>
</feature>
<dbReference type="Proteomes" id="UP001200034">
    <property type="component" value="Unassembled WGS sequence"/>
</dbReference>
<feature type="domain" description="K Homology" evidence="3">
    <location>
        <begin position="114"/>
        <end position="212"/>
    </location>
</feature>
<keyword evidence="1" id="KW-0694">RNA-binding</keyword>
<evidence type="ECO:0000256" key="2">
    <source>
        <dbReference type="SAM" id="MobiDB-lite"/>
    </source>
</evidence>
<dbReference type="GO" id="GO:0003729">
    <property type="term" value="F:mRNA binding"/>
    <property type="evidence" value="ECO:0007669"/>
    <property type="project" value="TreeGrafter"/>
</dbReference>
<protein>
    <recommendedName>
        <fullName evidence="3">K Homology domain-containing protein</fullName>
    </recommendedName>
</protein>
<dbReference type="InterPro" id="IPR004087">
    <property type="entry name" value="KH_dom"/>
</dbReference>
<dbReference type="Gene3D" id="3.30.1370.10">
    <property type="entry name" value="K Homology domain, type 1"/>
    <property type="match status" value="1"/>
</dbReference>
<dbReference type="InterPro" id="IPR045071">
    <property type="entry name" value="BBP-like"/>
</dbReference>
<evidence type="ECO:0000256" key="1">
    <source>
        <dbReference type="ARBA" id="ARBA00022884"/>
    </source>
</evidence>
<dbReference type="CDD" id="cd22384">
    <property type="entry name" value="KH-I_KHDRBS"/>
    <property type="match status" value="1"/>
</dbReference>
<keyword evidence="5" id="KW-1185">Reference proteome</keyword>
<dbReference type="GO" id="GO:0005634">
    <property type="term" value="C:nucleus"/>
    <property type="evidence" value="ECO:0007669"/>
    <property type="project" value="TreeGrafter"/>
</dbReference>
<evidence type="ECO:0000259" key="3">
    <source>
        <dbReference type="SMART" id="SM00322"/>
    </source>
</evidence>